<dbReference type="AlphaFoldDB" id="A0A9P0ZN29"/>
<keyword evidence="3" id="KW-1185">Reference proteome</keyword>
<feature type="compositionally biased region" description="Basic and acidic residues" evidence="1">
    <location>
        <begin position="38"/>
        <end position="48"/>
    </location>
</feature>
<evidence type="ECO:0000313" key="2">
    <source>
        <dbReference type="EMBL" id="CAH9104681.1"/>
    </source>
</evidence>
<dbReference type="EMBL" id="CAMAPE010000046">
    <property type="protein sequence ID" value="CAH9104681.1"/>
    <property type="molecule type" value="Genomic_DNA"/>
</dbReference>
<evidence type="ECO:0000313" key="3">
    <source>
        <dbReference type="Proteomes" id="UP001152484"/>
    </source>
</evidence>
<organism evidence="2 3">
    <name type="scientific">Cuscuta europaea</name>
    <name type="common">European dodder</name>
    <dbReference type="NCBI Taxonomy" id="41803"/>
    <lineage>
        <taxon>Eukaryota</taxon>
        <taxon>Viridiplantae</taxon>
        <taxon>Streptophyta</taxon>
        <taxon>Embryophyta</taxon>
        <taxon>Tracheophyta</taxon>
        <taxon>Spermatophyta</taxon>
        <taxon>Magnoliopsida</taxon>
        <taxon>eudicotyledons</taxon>
        <taxon>Gunneridae</taxon>
        <taxon>Pentapetalae</taxon>
        <taxon>asterids</taxon>
        <taxon>lamiids</taxon>
        <taxon>Solanales</taxon>
        <taxon>Convolvulaceae</taxon>
        <taxon>Cuscuteae</taxon>
        <taxon>Cuscuta</taxon>
        <taxon>Cuscuta subgen. Cuscuta</taxon>
    </lineage>
</organism>
<gene>
    <name evidence="2" type="ORF">CEURO_LOCUS16649</name>
</gene>
<reference evidence="2" key="1">
    <citation type="submission" date="2022-07" db="EMBL/GenBank/DDBJ databases">
        <authorList>
            <person name="Macas J."/>
            <person name="Novak P."/>
            <person name="Neumann P."/>
        </authorList>
    </citation>
    <scope>NUCLEOTIDE SEQUENCE</scope>
</reference>
<comment type="caution">
    <text evidence="2">The sequence shown here is derived from an EMBL/GenBank/DDBJ whole genome shotgun (WGS) entry which is preliminary data.</text>
</comment>
<proteinExistence type="predicted"/>
<dbReference type="Proteomes" id="UP001152484">
    <property type="component" value="Unassembled WGS sequence"/>
</dbReference>
<feature type="region of interest" description="Disordered" evidence="1">
    <location>
        <begin position="38"/>
        <end position="67"/>
    </location>
</feature>
<accession>A0A9P0ZN29</accession>
<feature type="region of interest" description="Disordered" evidence="1">
    <location>
        <begin position="1"/>
        <end position="22"/>
    </location>
</feature>
<evidence type="ECO:0000256" key="1">
    <source>
        <dbReference type="SAM" id="MobiDB-lite"/>
    </source>
</evidence>
<protein>
    <submittedName>
        <fullName evidence="2">Uncharacterized protein</fullName>
    </submittedName>
</protein>
<feature type="compositionally biased region" description="Basic and acidic residues" evidence="1">
    <location>
        <begin position="1"/>
        <end position="10"/>
    </location>
</feature>
<name>A0A9P0ZN29_CUSEU</name>
<sequence>MSGKKEKDSDNPMCDMPSFDLHLDDTQKMKATEWLTDKEEADAARDDASIQLDKQIDSNEPQPICGQNSNVEVHEEVDVLETPTPTSINTQELQTYVNTVITHVIKDLRQEEKGIKPNTGI</sequence>
<feature type="compositionally biased region" description="Polar residues" evidence="1">
    <location>
        <begin position="58"/>
        <end position="67"/>
    </location>
</feature>